<organism evidence="2 3">
    <name type="scientific">Punica granatum</name>
    <name type="common">Pomegranate</name>
    <dbReference type="NCBI Taxonomy" id="22663"/>
    <lineage>
        <taxon>Eukaryota</taxon>
        <taxon>Viridiplantae</taxon>
        <taxon>Streptophyta</taxon>
        <taxon>Embryophyta</taxon>
        <taxon>Tracheophyta</taxon>
        <taxon>Spermatophyta</taxon>
        <taxon>Magnoliopsida</taxon>
        <taxon>eudicotyledons</taxon>
        <taxon>Gunneridae</taxon>
        <taxon>Pentapetalae</taxon>
        <taxon>rosids</taxon>
        <taxon>malvids</taxon>
        <taxon>Myrtales</taxon>
        <taxon>Lythraceae</taxon>
        <taxon>Punica</taxon>
    </lineage>
</organism>
<name>A0A6P8E2C9_PUNGR</name>
<reference evidence="2" key="1">
    <citation type="journal article" date="2020" name="Plant Biotechnol. J.">
        <title>The pomegranate (Punica granatum L.) draft genome dissects genetic divergence between soft- and hard-seeded cultivars.</title>
        <authorList>
            <person name="Luo X."/>
            <person name="Li H."/>
            <person name="Wu Z."/>
            <person name="Yao W."/>
            <person name="Zhao P."/>
            <person name="Cao D."/>
            <person name="Yu H."/>
            <person name="Li K."/>
            <person name="Poudel K."/>
            <person name="Zhao D."/>
            <person name="Zhang F."/>
            <person name="Xia X."/>
            <person name="Chen L."/>
            <person name="Wang Q."/>
            <person name="Jing D."/>
            <person name="Cao S."/>
        </authorList>
    </citation>
    <scope>NUCLEOTIDE SEQUENCE [LARGE SCALE GENOMIC DNA]</scope>
    <source>
        <strain evidence="2">cv. Tunisia</strain>
    </source>
</reference>
<evidence type="ECO:0000259" key="1">
    <source>
        <dbReference type="Pfam" id="PF00646"/>
    </source>
</evidence>
<dbReference type="CDD" id="cd09917">
    <property type="entry name" value="F-box_SF"/>
    <property type="match status" value="1"/>
</dbReference>
<protein>
    <submittedName>
        <fullName evidence="3">F-box/kelch-repeat protein At1g23390</fullName>
    </submittedName>
</protein>
<dbReference type="AlphaFoldDB" id="A0A6P8E2C9"/>
<feature type="domain" description="F-box" evidence="1">
    <location>
        <begin position="16"/>
        <end position="46"/>
    </location>
</feature>
<reference evidence="3" key="2">
    <citation type="submission" date="2025-08" db="UniProtKB">
        <authorList>
            <consortium name="RefSeq"/>
        </authorList>
    </citation>
    <scope>IDENTIFICATION</scope>
    <source>
        <tissue evidence="3">Leaf</tissue>
    </source>
</reference>
<dbReference type="SUPFAM" id="SSF117281">
    <property type="entry name" value="Kelch motif"/>
    <property type="match status" value="1"/>
</dbReference>
<evidence type="ECO:0000313" key="2">
    <source>
        <dbReference type="Proteomes" id="UP000515151"/>
    </source>
</evidence>
<dbReference type="InterPro" id="IPR050354">
    <property type="entry name" value="F-box/kelch-repeat_ARATH"/>
</dbReference>
<gene>
    <name evidence="3" type="primary">LOC116209995</name>
</gene>
<dbReference type="SUPFAM" id="SSF81383">
    <property type="entry name" value="F-box domain"/>
    <property type="match status" value="1"/>
</dbReference>
<dbReference type="Gene3D" id="2.120.10.80">
    <property type="entry name" value="Kelch-type beta propeller"/>
    <property type="match status" value="1"/>
</dbReference>
<dbReference type="InterPro" id="IPR001810">
    <property type="entry name" value="F-box_dom"/>
</dbReference>
<dbReference type="PANTHER" id="PTHR24414:SF44">
    <property type="entry name" value="F-BOX DOMAIN-CONTAINING PROTEIN"/>
    <property type="match status" value="1"/>
</dbReference>
<evidence type="ECO:0000313" key="3">
    <source>
        <dbReference type="RefSeq" id="XP_031399631.1"/>
    </source>
</evidence>
<proteinExistence type="predicted"/>
<accession>A0A6P8E2C9</accession>
<dbReference type="OrthoDB" id="1854110at2759"/>
<dbReference type="GO" id="GO:0005634">
    <property type="term" value="C:nucleus"/>
    <property type="evidence" value="ECO:0007669"/>
    <property type="project" value="TreeGrafter"/>
</dbReference>
<dbReference type="GeneID" id="116209995"/>
<dbReference type="Pfam" id="PF00646">
    <property type="entry name" value="F-box"/>
    <property type="match status" value="1"/>
</dbReference>
<dbReference type="RefSeq" id="XP_031399631.1">
    <property type="nucleotide sequence ID" value="XM_031543771.1"/>
</dbReference>
<sequence length="381" mass="42216">MAADQGFTGEVPIHGDVLELLLSYVPLVDLVPAAHVSRSWRRAVAASLRHFKRAKPWLLVHTQGRCSGCPSSTYAYDPRSGIWIEVVDAWRPPVNLASAVRSSHSTLLYALSPSRFSFSFDPLNLKWHHVQAPVVWRTDPVVALVGHHIVVAGGACDFEDDPLSVETYDLRTGAWSACQSMPAILKDSCSSAWLSVAADRRRMYVTEKVSGLTHSYHPEARAWYGPYYLRPDSSVYYSVIAFSGHRLILVGLIGSSENFESLKLWEVSSDLQDIDEIAEIPAELGEKLKDQYTGVPSITVRAAGNFVYMHSPERPENVVWCEVAARGGRSEWGWGRNAAIGEKNWLERMVFTCASVGVAELETAVAAGNRRFRVKETPSSI</sequence>
<dbReference type="InterPro" id="IPR015915">
    <property type="entry name" value="Kelch-typ_b-propeller"/>
</dbReference>
<dbReference type="GO" id="GO:0005829">
    <property type="term" value="C:cytosol"/>
    <property type="evidence" value="ECO:0007669"/>
    <property type="project" value="TreeGrafter"/>
</dbReference>
<dbReference type="PANTHER" id="PTHR24414">
    <property type="entry name" value="F-BOX/KELCH-REPEAT PROTEIN SKIP4"/>
    <property type="match status" value="1"/>
</dbReference>
<keyword evidence="2" id="KW-1185">Reference proteome</keyword>
<dbReference type="GO" id="GO:0043161">
    <property type="term" value="P:proteasome-mediated ubiquitin-dependent protein catabolic process"/>
    <property type="evidence" value="ECO:0007669"/>
    <property type="project" value="TreeGrafter"/>
</dbReference>
<dbReference type="InterPro" id="IPR036047">
    <property type="entry name" value="F-box-like_dom_sf"/>
</dbReference>
<dbReference type="Proteomes" id="UP000515151">
    <property type="component" value="Chromosome 6"/>
</dbReference>